<reference evidence="2" key="1">
    <citation type="submission" date="2012-11" db="EMBL/GenBank/DDBJ databases">
        <authorList>
            <person name="Lucero-Rivera Y.E."/>
            <person name="Tovar-Ramirez D."/>
        </authorList>
    </citation>
    <scope>NUCLEOTIDE SEQUENCE [LARGE SCALE GENOMIC DNA]</scope>
    <source>
        <strain evidence="2">Araruama</strain>
    </source>
</reference>
<proteinExistence type="predicted"/>
<dbReference type="Proteomes" id="UP000189670">
    <property type="component" value="Unassembled WGS sequence"/>
</dbReference>
<dbReference type="AlphaFoldDB" id="A0A1V1NSU6"/>
<dbReference type="EMBL" id="ATBP01002602">
    <property type="protein sequence ID" value="ETR65670.1"/>
    <property type="molecule type" value="Genomic_DNA"/>
</dbReference>
<gene>
    <name evidence="1" type="ORF">OMM_05960</name>
</gene>
<protein>
    <submittedName>
        <fullName evidence="1">Uncharacterized protein</fullName>
    </submittedName>
</protein>
<comment type="caution">
    <text evidence="1">The sequence shown here is derived from an EMBL/GenBank/DDBJ whole genome shotgun (WGS) entry which is preliminary data.</text>
</comment>
<name>A0A1V1NSU6_9BACT</name>
<evidence type="ECO:0000313" key="2">
    <source>
        <dbReference type="Proteomes" id="UP000189670"/>
    </source>
</evidence>
<organism evidence="1 2">
    <name type="scientific">Candidatus Magnetoglobus multicellularis str. Araruama</name>
    <dbReference type="NCBI Taxonomy" id="890399"/>
    <lineage>
        <taxon>Bacteria</taxon>
        <taxon>Pseudomonadati</taxon>
        <taxon>Thermodesulfobacteriota</taxon>
        <taxon>Desulfobacteria</taxon>
        <taxon>Desulfobacterales</taxon>
        <taxon>Desulfobacteraceae</taxon>
        <taxon>Candidatus Magnetoglobus</taxon>
    </lineage>
</organism>
<sequence>MTAPMIMSVQCPQTSPHPLPMPMATSSPPQAMAALTREFMFTLSMNPPIQRHHHSVIPQWIQIIILAYFLWESRHHTALLTIIPAILMHRMTAICKLLIAPIMPARGQVLHQRRIYQQQRWRKPALRHFLEYLQRSLLWVKISHQFSLLNHRNSSQLQQTILQWHLRQTEPFGDGD</sequence>
<accession>A0A1V1NSU6</accession>
<evidence type="ECO:0000313" key="1">
    <source>
        <dbReference type="EMBL" id="ETR65670.1"/>
    </source>
</evidence>